<dbReference type="EMBL" id="CAUOFW020009246">
    <property type="protein sequence ID" value="CAK9185221.1"/>
    <property type="molecule type" value="Genomic_DNA"/>
</dbReference>
<proteinExistence type="predicted"/>
<keyword evidence="1" id="KW-1133">Transmembrane helix</keyword>
<feature type="transmembrane region" description="Helical" evidence="1">
    <location>
        <begin position="77"/>
        <end position="95"/>
    </location>
</feature>
<evidence type="ECO:0000313" key="2">
    <source>
        <dbReference type="EMBL" id="CAK9185221.1"/>
    </source>
</evidence>
<gene>
    <name evidence="2" type="ORF">ILEXP_LOCUS55604</name>
</gene>
<feature type="transmembrane region" description="Helical" evidence="1">
    <location>
        <begin position="52"/>
        <end position="71"/>
    </location>
</feature>
<reference evidence="2 3" key="1">
    <citation type="submission" date="2024-02" db="EMBL/GenBank/DDBJ databases">
        <authorList>
            <person name="Vignale AGUSTIN F."/>
            <person name="Sosa J E."/>
            <person name="Modenutti C."/>
        </authorList>
    </citation>
    <scope>NUCLEOTIDE SEQUENCE [LARGE SCALE GENOMIC DNA]</scope>
</reference>
<sequence>MSACNVCVCVRERGGESERAGPSTSEVIKSLSLSLFVSESKEITWTGKRLKAFYSAGGVLWTFCGAGILFLPKSMSAFMYIFSIFIGIANALMTVRYKNRS</sequence>
<organism evidence="2 3">
    <name type="scientific">Ilex paraguariensis</name>
    <name type="common">yerba mate</name>
    <dbReference type="NCBI Taxonomy" id="185542"/>
    <lineage>
        <taxon>Eukaryota</taxon>
        <taxon>Viridiplantae</taxon>
        <taxon>Streptophyta</taxon>
        <taxon>Embryophyta</taxon>
        <taxon>Tracheophyta</taxon>
        <taxon>Spermatophyta</taxon>
        <taxon>Magnoliopsida</taxon>
        <taxon>eudicotyledons</taxon>
        <taxon>Gunneridae</taxon>
        <taxon>Pentapetalae</taxon>
        <taxon>asterids</taxon>
        <taxon>campanulids</taxon>
        <taxon>Aquifoliales</taxon>
        <taxon>Aquifoliaceae</taxon>
        <taxon>Ilex</taxon>
    </lineage>
</organism>
<dbReference type="Proteomes" id="UP001642360">
    <property type="component" value="Unassembled WGS sequence"/>
</dbReference>
<comment type="caution">
    <text evidence="2">The sequence shown here is derived from an EMBL/GenBank/DDBJ whole genome shotgun (WGS) entry which is preliminary data.</text>
</comment>
<evidence type="ECO:0000256" key="1">
    <source>
        <dbReference type="SAM" id="Phobius"/>
    </source>
</evidence>
<accession>A0ABC8UVW7</accession>
<keyword evidence="1" id="KW-0812">Transmembrane</keyword>
<name>A0ABC8UVW7_9AQUA</name>
<evidence type="ECO:0008006" key="4">
    <source>
        <dbReference type="Google" id="ProtNLM"/>
    </source>
</evidence>
<keyword evidence="3" id="KW-1185">Reference proteome</keyword>
<keyword evidence="1" id="KW-0472">Membrane</keyword>
<protein>
    <recommendedName>
        <fullName evidence="4">Vesicle transport protein</fullName>
    </recommendedName>
</protein>
<evidence type="ECO:0000313" key="3">
    <source>
        <dbReference type="Proteomes" id="UP001642360"/>
    </source>
</evidence>
<dbReference type="AlphaFoldDB" id="A0ABC8UVW7"/>